<sequence>MSQNNEKYFNNLSDSNAVLSSRNNVMQLLFSLNMNNYSPVSLKSIAFKKFSKRHQQRVIKKNVADTINLIYLENQEFRKCQLLKCFEYNLAKFAVRKNPLSKSATQLEVGVIKVWLRRGPDREVFWGDG</sequence>
<proteinExistence type="predicted"/>
<accession>A0AAN7PCE7</accession>
<keyword evidence="2" id="KW-1185">Reference proteome</keyword>
<name>A0AAN7PCE7_9COLE</name>
<comment type="caution">
    <text evidence="1">The sequence shown here is derived from an EMBL/GenBank/DDBJ whole genome shotgun (WGS) entry which is preliminary data.</text>
</comment>
<reference evidence="2" key="1">
    <citation type="submission" date="2023-01" db="EMBL/GenBank/DDBJ databases">
        <title>Key to firefly adult light organ development and bioluminescence: homeobox transcription factors regulate luciferase expression and transportation to peroxisome.</title>
        <authorList>
            <person name="Fu X."/>
        </authorList>
    </citation>
    <scope>NUCLEOTIDE SEQUENCE [LARGE SCALE GENOMIC DNA]</scope>
</reference>
<dbReference type="Proteomes" id="UP001353858">
    <property type="component" value="Unassembled WGS sequence"/>
</dbReference>
<dbReference type="EMBL" id="JARPUR010000002">
    <property type="protein sequence ID" value="KAK4881813.1"/>
    <property type="molecule type" value="Genomic_DNA"/>
</dbReference>
<evidence type="ECO:0000313" key="2">
    <source>
        <dbReference type="Proteomes" id="UP001353858"/>
    </source>
</evidence>
<evidence type="ECO:0000313" key="1">
    <source>
        <dbReference type="EMBL" id="KAK4881813.1"/>
    </source>
</evidence>
<dbReference type="AlphaFoldDB" id="A0AAN7PCE7"/>
<gene>
    <name evidence="1" type="ORF">RN001_005132</name>
</gene>
<protein>
    <submittedName>
        <fullName evidence="1">Uncharacterized protein</fullName>
    </submittedName>
</protein>
<organism evidence="1 2">
    <name type="scientific">Aquatica leii</name>
    <dbReference type="NCBI Taxonomy" id="1421715"/>
    <lineage>
        <taxon>Eukaryota</taxon>
        <taxon>Metazoa</taxon>
        <taxon>Ecdysozoa</taxon>
        <taxon>Arthropoda</taxon>
        <taxon>Hexapoda</taxon>
        <taxon>Insecta</taxon>
        <taxon>Pterygota</taxon>
        <taxon>Neoptera</taxon>
        <taxon>Endopterygota</taxon>
        <taxon>Coleoptera</taxon>
        <taxon>Polyphaga</taxon>
        <taxon>Elateriformia</taxon>
        <taxon>Elateroidea</taxon>
        <taxon>Lampyridae</taxon>
        <taxon>Luciolinae</taxon>
        <taxon>Aquatica</taxon>
    </lineage>
</organism>